<protein>
    <submittedName>
        <fullName evidence="2">Uncharacterized protein</fullName>
    </submittedName>
</protein>
<name>A0A8S0ZRA2_ARCPL</name>
<evidence type="ECO:0000313" key="2">
    <source>
        <dbReference type="EMBL" id="CAB3236061.1"/>
    </source>
</evidence>
<sequence length="83" mass="9598">MIRSFATDETDELPLSGIVTHGNTRFRRLTEMADDERERSRILRLFEEASSGEESSKDPFSDQDGEYGSDPNYDFENDVCYCF</sequence>
<organism evidence="2 3">
    <name type="scientific">Arctia plantaginis</name>
    <name type="common">Wood tiger moth</name>
    <name type="synonym">Phalaena plantaginis</name>
    <dbReference type="NCBI Taxonomy" id="874455"/>
    <lineage>
        <taxon>Eukaryota</taxon>
        <taxon>Metazoa</taxon>
        <taxon>Ecdysozoa</taxon>
        <taxon>Arthropoda</taxon>
        <taxon>Hexapoda</taxon>
        <taxon>Insecta</taxon>
        <taxon>Pterygota</taxon>
        <taxon>Neoptera</taxon>
        <taxon>Endopterygota</taxon>
        <taxon>Lepidoptera</taxon>
        <taxon>Glossata</taxon>
        <taxon>Ditrysia</taxon>
        <taxon>Noctuoidea</taxon>
        <taxon>Erebidae</taxon>
        <taxon>Arctiinae</taxon>
        <taxon>Arctia</taxon>
    </lineage>
</organism>
<gene>
    <name evidence="2" type="ORF">APLA_LOCUS7206</name>
</gene>
<dbReference type="EMBL" id="CADEBD010000300">
    <property type="protein sequence ID" value="CAB3236061.1"/>
    <property type="molecule type" value="Genomic_DNA"/>
</dbReference>
<accession>A0A8S0ZRA2</accession>
<comment type="caution">
    <text evidence="2">The sequence shown here is derived from an EMBL/GenBank/DDBJ whole genome shotgun (WGS) entry which is preliminary data.</text>
</comment>
<dbReference type="OrthoDB" id="7230779at2759"/>
<evidence type="ECO:0000256" key="1">
    <source>
        <dbReference type="SAM" id="MobiDB-lite"/>
    </source>
</evidence>
<dbReference type="AlphaFoldDB" id="A0A8S0ZRA2"/>
<feature type="region of interest" description="Disordered" evidence="1">
    <location>
        <begin position="46"/>
        <end position="72"/>
    </location>
</feature>
<reference evidence="2 3" key="1">
    <citation type="submission" date="2020-04" db="EMBL/GenBank/DDBJ databases">
        <authorList>
            <person name="Wallbank WR R."/>
            <person name="Pardo Diaz C."/>
            <person name="Kozak K."/>
            <person name="Martin S."/>
            <person name="Jiggins C."/>
            <person name="Moest M."/>
            <person name="Warren A I."/>
            <person name="Byers J.R.P. K."/>
            <person name="Montejo-Kovacevich G."/>
            <person name="Yen C E."/>
        </authorList>
    </citation>
    <scope>NUCLEOTIDE SEQUENCE [LARGE SCALE GENOMIC DNA]</scope>
</reference>
<dbReference type="Proteomes" id="UP000494256">
    <property type="component" value="Unassembled WGS sequence"/>
</dbReference>
<evidence type="ECO:0000313" key="3">
    <source>
        <dbReference type="Proteomes" id="UP000494256"/>
    </source>
</evidence>
<proteinExistence type="predicted"/>
<feature type="compositionally biased region" description="Acidic residues" evidence="1">
    <location>
        <begin position="61"/>
        <end position="72"/>
    </location>
</feature>